<evidence type="ECO:0000313" key="2">
    <source>
        <dbReference type="Proteomes" id="UP000009173"/>
    </source>
</evidence>
<proteinExistence type="predicted"/>
<dbReference type="Proteomes" id="UP000009173">
    <property type="component" value="Chromosome"/>
</dbReference>
<dbReference type="InterPro" id="IPR038573">
    <property type="entry name" value="BrnT_sf"/>
</dbReference>
<evidence type="ECO:0000313" key="1">
    <source>
        <dbReference type="EMBL" id="ABM28511.1"/>
    </source>
</evidence>
<dbReference type="InterPro" id="IPR007460">
    <property type="entry name" value="BrnT_toxin"/>
</dbReference>
<dbReference type="Gene3D" id="3.10.450.530">
    <property type="entry name" value="Ribonuclease toxin, BrnT, of type II toxin-antitoxin system"/>
    <property type="match status" value="1"/>
</dbReference>
<dbReference type="HOGENOM" id="CLU_149290_2_0_7"/>
<dbReference type="KEGG" id="dvl:Dvul_1494"/>
<organism evidence="1 2">
    <name type="scientific">Nitratidesulfovibrio vulgaris (strain DP4)</name>
    <name type="common">Desulfovibrio vulgaris</name>
    <dbReference type="NCBI Taxonomy" id="391774"/>
    <lineage>
        <taxon>Bacteria</taxon>
        <taxon>Pseudomonadati</taxon>
        <taxon>Thermodesulfobacteriota</taxon>
        <taxon>Desulfovibrionia</taxon>
        <taxon>Desulfovibrionales</taxon>
        <taxon>Desulfovibrionaceae</taxon>
        <taxon>Nitratidesulfovibrio</taxon>
    </lineage>
</organism>
<dbReference type="Pfam" id="PF04365">
    <property type="entry name" value="BrnT_toxin"/>
    <property type="match status" value="1"/>
</dbReference>
<dbReference type="EMBL" id="CP000527">
    <property type="protein sequence ID" value="ABM28511.1"/>
    <property type="molecule type" value="Genomic_DNA"/>
</dbReference>
<accession>A0A0H3A8T5</accession>
<protein>
    <recommendedName>
        <fullName evidence="3">BrnT family toxin</fullName>
    </recommendedName>
</protein>
<reference evidence="2" key="1">
    <citation type="journal article" date="2009" name="Environ. Microbiol.">
        <title>Contribution of mobile genetic elements to Desulfovibrio vulgaris genome plasticity.</title>
        <authorList>
            <person name="Walker C.B."/>
            <person name="Stolyar S."/>
            <person name="Chivian D."/>
            <person name="Pinel N."/>
            <person name="Gabster J.A."/>
            <person name="Dehal P.S."/>
            <person name="He Z."/>
            <person name="Yang Z.K."/>
            <person name="Yen H.C."/>
            <person name="Zhou J."/>
            <person name="Wall J.D."/>
            <person name="Hazen T.C."/>
            <person name="Arkin A.P."/>
            <person name="Stahl D.A."/>
        </authorList>
    </citation>
    <scope>NUCLEOTIDE SEQUENCE [LARGE SCALE GENOMIC DNA]</scope>
    <source>
        <strain evidence="2">DP4</strain>
    </source>
</reference>
<sequence>MVFEYDPAKSASNRVKHGIDFEEAKALWDDPQLIEIPSAHTEEPRRLVIGYMANRCWAAVVTDMDKATRILSVRRARKEEEALYARANFN</sequence>
<dbReference type="AlphaFoldDB" id="A0A0H3A8T5"/>
<gene>
    <name evidence="1" type="ordered locus">Dvul_1494</name>
</gene>
<evidence type="ECO:0008006" key="3">
    <source>
        <dbReference type="Google" id="ProtNLM"/>
    </source>
</evidence>
<name>A0A0H3A8T5_NITV4</name>